<dbReference type="RefSeq" id="WP_138077129.1">
    <property type="nucleotide sequence ID" value="NZ_VAJM01000003.1"/>
</dbReference>
<accession>A0A5R8WSU3</accession>
<protein>
    <submittedName>
        <fullName evidence="1">Uncharacterized protein</fullName>
    </submittedName>
</protein>
<proteinExistence type="predicted"/>
<dbReference type="OrthoDB" id="1260965at2"/>
<dbReference type="AlphaFoldDB" id="A0A5R8WSU3"/>
<keyword evidence="2" id="KW-1185">Reference proteome</keyword>
<gene>
    <name evidence="1" type="ORF">FDY95_09565</name>
</gene>
<evidence type="ECO:0000313" key="1">
    <source>
        <dbReference type="EMBL" id="TLM94250.1"/>
    </source>
</evidence>
<comment type="caution">
    <text evidence="1">The sequence shown here is derived from an EMBL/GenBank/DDBJ whole genome shotgun (WGS) entry which is preliminary data.</text>
</comment>
<dbReference type="Proteomes" id="UP000305517">
    <property type="component" value="Unassembled WGS sequence"/>
</dbReference>
<reference evidence="1 2" key="1">
    <citation type="submission" date="2019-05" db="EMBL/GenBank/DDBJ databases">
        <title>Hymenobacter edaphi sp. nov., isolated from abandoned arsenic-contaminated farmland soil.</title>
        <authorList>
            <person name="Nie L."/>
        </authorList>
    </citation>
    <scope>NUCLEOTIDE SEQUENCE [LARGE SCALE GENOMIC DNA]</scope>
    <source>
        <strain evidence="1 2">1-3-3-8</strain>
    </source>
</reference>
<evidence type="ECO:0000313" key="2">
    <source>
        <dbReference type="Proteomes" id="UP000305517"/>
    </source>
</evidence>
<dbReference type="EMBL" id="VAJM01000003">
    <property type="protein sequence ID" value="TLM94250.1"/>
    <property type="molecule type" value="Genomic_DNA"/>
</dbReference>
<name>A0A5R8WSU3_9BACT</name>
<sequence length="79" mass="9380">MAWKSEDNKKYIGKIDRVFVSLTEYYEVDYFINHFLTTNKYEVSHSNRNIIARHLDAYPGKAPVKRDDLDAWVKKQIGK</sequence>
<organism evidence="1 2">
    <name type="scientific">Hymenobacter jeollabukensis</name>
    <dbReference type="NCBI Taxonomy" id="2025313"/>
    <lineage>
        <taxon>Bacteria</taxon>
        <taxon>Pseudomonadati</taxon>
        <taxon>Bacteroidota</taxon>
        <taxon>Cytophagia</taxon>
        <taxon>Cytophagales</taxon>
        <taxon>Hymenobacteraceae</taxon>
        <taxon>Hymenobacter</taxon>
    </lineage>
</organism>